<accession>K1R110</accession>
<reference evidence="1" key="1">
    <citation type="journal article" date="2012" name="Nature">
        <title>The oyster genome reveals stress adaptation and complexity of shell formation.</title>
        <authorList>
            <person name="Zhang G."/>
            <person name="Fang X."/>
            <person name="Guo X."/>
            <person name="Li L."/>
            <person name="Luo R."/>
            <person name="Xu F."/>
            <person name="Yang P."/>
            <person name="Zhang L."/>
            <person name="Wang X."/>
            <person name="Qi H."/>
            <person name="Xiong Z."/>
            <person name="Que H."/>
            <person name="Xie Y."/>
            <person name="Holland P.W."/>
            <person name="Paps J."/>
            <person name="Zhu Y."/>
            <person name="Wu F."/>
            <person name="Chen Y."/>
            <person name="Wang J."/>
            <person name="Peng C."/>
            <person name="Meng J."/>
            <person name="Yang L."/>
            <person name="Liu J."/>
            <person name="Wen B."/>
            <person name="Zhang N."/>
            <person name="Huang Z."/>
            <person name="Zhu Q."/>
            <person name="Feng Y."/>
            <person name="Mount A."/>
            <person name="Hedgecock D."/>
            <person name="Xu Z."/>
            <person name="Liu Y."/>
            <person name="Domazet-Loso T."/>
            <person name="Du Y."/>
            <person name="Sun X."/>
            <person name="Zhang S."/>
            <person name="Liu B."/>
            <person name="Cheng P."/>
            <person name="Jiang X."/>
            <person name="Li J."/>
            <person name="Fan D."/>
            <person name="Wang W."/>
            <person name="Fu W."/>
            <person name="Wang T."/>
            <person name="Wang B."/>
            <person name="Zhang J."/>
            <person name="Peng Z."/>
            <person name="Li Y."/>
            <person name="Li N."/>
            <person name="Wang J."/>
            <person name="Chen M."/>
            <person name="He Y."/>
            <person name="Tan F."/>
            <person name="Song X."/>
            <person name="Zheng Q."/>
            <person name="Huang R."/>
            <person name="Yang H."/>
            <person name="Du X."/>
            <person name="Chen L."/>
            <person name="Yang M."/>
            <person name="Gaffney P.M."/>
            <person name="Wang S."/>
            <person name="Luo L."/>
            <person name="She Z."/>
            <person name="Ming Y."/>
            <person name="Huang W."/>
            <person name="Zhang S."/>
            <person name="Huang B."/>
            <person name="Zhang Y."/>
            <person name="Qu T."/>
            <person name="Ni P."/>
            <person name="Miao G."/>
            <person name="Wang J."/>
            <person name="Wang Q."/>
            <person name="Steinberg C.E."/>
            <person name="Wang H."/>
            <person name="Li N."/>
            <person name="Qian L."/>
            <person name="Zhang G."/>
            <person name="Li Y."/>
            <person name="Yang H."/>
            <person name="Liu X."/>
            <person name="Wang J."/>
            <person name="Yin Y."/>
            <person name="Wang J."/>
        </authorList>
    </citation>
    <scope>NUCLEOTIDE SEQUENCE [LARGE SCALE GENOMIC DNA]</scope>
    <source>
        <strain evidence="1">05x7-T-G4-1.051#20</strain>
    </source>
</reference>
<organism evidence="1">
    <name type="scientific">Magallana gigas</name>
    <name type="common">Pacific oyster</name>
    <name type="synonym">Crassostrea gigas</name>
    <dbReference type="NCBI Taxonomy" id="29159"/>
    <lineage>
        <taxon>Eukaryota</taxon>
        <taxon>Metazoa</taxon>
        <taxon>Spiralia</taxon>
        <taxon>Lophotrochozoa</taxon>
        <taxon>Mollusca</taxon>
        <taxon>Bivalvia</taxon>
        <taxon>Autobranchia</taxon>
        <taxon>Pteriomorphia</taxon>
        <taxon>Ostreida</taxon>
        <taxon>Ostreoidea</taxon>
        <taxon>Ostreidae</taxon>
        <taxon>Magallana</taxon>
    </lineage>
</organism>
<gene>
    <name evidence="1" type="ORF">CGI_10028342</name>
</gene>
<keyword evidence="1" id="KW-0808">Transferase</keyword>
<sequence>MARLQLEAAFSARIEIDMECHGIYAYAEAAMACPCNCSLLRLLVVSCIFLYGMGKRTAALSNSCEVTRSTVQAVYGCPENEEEWRVAAARKNCPAYASHCSEPRRLVYHCVINPYVNQTLEVCAYAQNIVSDPNLEKSVLWKYGRPSAEVTPGSLFYSKPLKHLLVKCQDGWTGFGTIRIKKKLKAVDFHCGYLLENPDPRFKTVDNGIKFNLDLLSPRPLHSDTIPVDVREGWFTDLKVGHGG</sequence>
<dbReference type="InParanoid" id="K1R110"/>
<protein>
    <submittedName>
        <fullName evidence="1">Methionyl-tRNA formyltransferase, mitochondrial</fullName>
    </submittedName>
</protein>
<dbReference type="GO" id="GO:0016740">
    <property type="term" value="F:transferase activity"/>
    <property type="evidence" value="ECO:0007669"/>
    <property type="project" value="UniProtKB-KW"/>
</dbReference>
<evidence type="ECO:0000313" key="1">
    <source>
        <dbReference type="EMBL" id="EKC37114.1"/>
    </source>
</evidence>
<proteinExistence type="predicted"/>
<dbReference type="EMBL" id="JH823235">
    <property type="protein sequence ID" value="EKC37114.1"/>
    <property type="molecule type" value="Genomic_DNA"/>
</dbReference>
<dbReference type="AlphaFoldDB" id="K1R110"/>
<name>K1R110_MAGGI</name>
<dbReference type="HOGENOM" id="CLU_1138970_0_0_1"/>